<sequence length="557" mass="59218">MLFTGHTHYTLEHPNTINADDGFIRVNDGSTAFVQAGGYGNDSDIYLDKTVSQGLLVKVYDDKVVIERRELDKQGAVIGTPYAIDLASPVQSARKYSTDTATPAFASGAKLNVSSVGASSATLTWPKAADDTKVDSYIVTVNGKLLGAPSVISPYEEASTHAFSAKGLKPNTDYTVSVKALDAYGKESAALVSTFKTASAGTGYDASAPDVLNIDFTDVAGTSVKDSTLNKNDAVLENHAKVQSDSLFGKQALVLDGDGSRGKPSSVARVGYNSSLFTQDALTIEAAVSISNDSDLSKDEYHILGTYEDGGYALYYSAEDRKFVFDTQNSKDPAESGAMADVKGKLVYLTAVYEGDAAHDYAGGTIKLYVNGTAAGSNATSGPLPINEDNDLIIGGDIEAYGDVIHDFEGTIGEVKIYSRALGASEVAAHYQAFQKTLPIGTVKFYDTTDATVPQALREYAQVLAGTKTVDYTYGYQPSALALAGTSGSVNLFDAAGYMWTASGTTLKRFDVYASDASQTQIYAEDKYFKGTIRALLASDRELWVLTDQGVSSIRYQ</sequence>
<dbReference type="InterPro" id="IPR013320">
    <property type="entry name" value="ConA-like_dom_sf"/>
</dbReference>
<comment type="caution">
    <text evidence="4">The sequence shown here is derived from an EMBL/GenBank/DDBJ whole genome shotgun (WGS) entry which is preliminary data.</text>
</comment>
<dbReference type="PROSITE" id="PS50853">
    <property type="entry name" value="FN3"/>
    <property type="match status" value="1"/>
</dbReference>
<evidence type="ECO:0000256" key="1">
    <source>
        <dbReference type="ARBA" id="ARBA00022729"/>
    </source>
</evidence>
<dbReference type="SUPFAM" id="SSF49265">
    <property type="entry name" value="Fibronectin type III"/>
    <property type="match status" value="1"/>
</dbReference>
<reference evidence="4" key="1">
    <citation type="submission" date="2022-10" db="EMBL/GenBank/DDBJ databases">
        <title>Comparative genomic analysis of Cohnella hashimotonis sp. nov., isolated from the International Space Station.</title>
        <authorList>
            <person name="Simpson A."/>
            <person name="Venkateswaran K."/>
        </authorList>
    </citation>
    <scope>NUCLEOTIDE SEQUENCE</scope>
    <source>
        <strain evidence="4">DSM 28161</strain>
    </source>
</reference>
<gene>
    <name evidence="4" type="ORF">OMP40_21735</name>
</gene>
<keyword evidence="1" id="KW-0732">Signal</keyword>
<evidence type="ECO:0000313" key="5">
    <source>
        <dbReference type="Proteomes" id="UP001153404"/>
    </source>
</evidence>
<dbReference type="Proteomes" id="UP001153404">
    <property type="component" value="Unassembled WGS sequence"/>
</dbReference>
<dbReference type="Pfam" id="PF00041">
    <property type="entry name" value="fn3"/>
    <property type="match status" value="1"/>
</dbReference>
<evidence type="ECO:0000259" key="3">
    <source>
        <dbReference type="PROSITE" id="PS50853"/>
    </source>
</evidence>
<accession>A0A9X4KVJ4</accession>
<keyword evidence="2" id="KW-1015">Disulfide bond</keyword>
<dbReference type="Gene3D" id="2.60.120.200">
    <property type="match status" value="1"/>
</dbReference>
<dbReference type="SUPFAM" id="SSF49899">
    <property type="entry name" value="Concanavalin A-like lectins/glucanases"/>
    <property type="match status" value="1"/>
</dbReference>
<dbReference type="SMART" id="SM00560">
    <property type="entry name" value="LamGL"/>
    <property type="match status" value="1"/>
</dbReference>
<dbReference type="InterPro" id="IPR036116">
    <property type="entry name" value="FN3_sf"/>
</dbReference>
<dbReference type="InterPro" id="IPR003961">
    <property type="entry name" value="FN3_dom"/>
</dbReference>
<dbReference type="Gene3D" id="2.60.40.10">
    <property type="entry name" value="Immunoglobulins"/>
    <property type="match status" value="1"/>
</dbReference>
<feature type="domain" description="Fibronectin type-III" evidence="3">
    <location>
        <begin position="107"/>
        <end position="200"/>
    </location>
</feature>
<proteinExistence type="predicted"/>
<dbReference type="CDD" id="cd00063">
    <property type="entry name" value="FN3"/>
    <property type="match status" value="1"/>
</dbReference>
<evidence type="ECO:0000256" key="2">
    <source>
        <dbReference type="ARBA" id="ARBA00023157"/>
    </source>
</evidence>
<dbReference type="AlphaFoldDB" id="A0A9X4KVJ4"/>
<dbReference type="InterPro" id="IPR006558">
    <property type="entry name" value="LamG-like"/>
</dbReference>
<protein>
    <submittedName>
        <fullName evidence="4">Fibronectin type III domain-containing protein</fullName>
    </submittedName>
</protein>
<dbReference type="InterPro" id="IPR013783">
    <property type="entry name" value="Ig-like_fold"/>
</dbReference>
<organism evidence="4 5">
    <name type="scientific">Cohnella rhizosphaerae</name>
    <dbReference type="NCBI Taxonomy" id="1457232"/>
    <lineage>
        <taxon>Bacteria</taxon>
        <taxon>Bacillati</taxon>
        <taxon>Bacillota</taxon>
        <taxon>Bacilli</taxon>
        <taxon>Bacillales</taxon>
        <taxon>Paenibacillaceae</taxon>
        <taxon>Cohnella</taxon>
    </lineage>
</organism>
<name>A0A9X4KVJ4_9BACL</name>
<dbReference type="EMBL" id="JAPDIA010000007">
    <property type="protein sequence ID" value="MDG0811697.1"/>
    <property type="molecule type" value="Genomic_DNA"/>
</dbReference>
<dbReference type="SMART" id="SM00060">
    <property type="entry name" value="FN3"/>
    <property type="match status" value="1"/>
</dbReference>
<keyword evidence="5" id="KW-1185">Reference proteome</keyword>
<dbReference type="Pfam" id="PF13385">
    <property type="entry name" value="Laminin_G_3"/>
    <property type="match status" value="1"/>
</dbReference>
<evidence type="ECO:0000313" key="4">
    <source>
        <dbReference type="EMBL" id="MDG0811697.1"/>
    </source>
</evidence>